<protein>
    <submittedName>
        <fullName evidence="1">Uncharacterized protein</fullName>
    </submittedName>
</protein>
<name>A0AAV5JLW0_9ROSI</name>
<sequence length="78" mass="9027">MEPDLSINDEGVIHARPWQVSKILISFQLRTTLQITFVPLQIMSWMIRGWNGCGLKPKFMSQKVSKKAKIEEAQKQQI</sequence>
<accession>A0AAV5JLW0</accession>
<dbReference type="EMBL" id="BPVZ01000038">
    <property type="protein sequence ID" value="GKV13381.1"/>
    <property type="molecule type" value="Genomic_DNA"/>
</dbReference>
<reference evidence="1 2" key="1">
    <citation type="journal article" date="2021" name="Commun. Biol.">
        <title>The genome of Shorea leprosula (Dipterocarpaceae) highlights the ecological relevance of drought in aseasonal tropical rainforests.</title>
        <authorList>
            <person name="Ng K.K.S."/>
            <person name="Kobayashi M.J."/>
            <person name="Fawcett J.A."/>
            <person name="Hatakeyama M."/>
            <person name="Paape T."/>
            <person name="Ng C.H."/>
            <person name="Ang C.C."/>
            <person name="Tnah L.H."/>
            <person name="Lee C.T."/>
            <person name="Nishiyama T."/>
            <person name="Sese J."/>
            <person name="O'Brien M.J."/>
            <person name="Copetti D."/>
            <person name="Mohd Noor M.I."/>
            <person name="Ong R.C."/>
            <person name="Putra M."/>
            <person name="Sireger I.Z."/>
            <person name="Indrioko S."/>
            <person name="Kosugi Y."/>
            <person name="Izuno A."/>
            <person name="Isagi Y."/>
            <person name="Lee S.L."/>
            <person name="Shimizu K.K."/>
        </authorList>
    </citation>
    <scope>NUCLEOTIDE SEQUENCE [LARGE SCALE GENOMIC DNA]</scope>
    <source>
        <strain evidence="1">214</strain>
    </source>
</reference>
<gene>
    <name evidence="1" type="ORF">SLEP1_g24390</name>
</gene>
<evidence type="ECO:0000313" key="1">
    <source>
        <dbReference type="EMBL" id="GKV13381.1"/>
    </source>
</evidence>
<dbReference type="AlphaFoldDB" id="A0AAV5JLW0"/>
<keyword evidence="2" id="KW-1185">Reference proteome</keyword>
<evidence type="ECO:0000313" key="2">
    <source>
        <dbReference type="Proteomes" id="UP001054252"/>
    </source>
</evidence>
<organism evidence="1 2">
    <name type="scientific">Rubroshorea leprosula</name>
    <dbReference type="NCBI Taxonomy" id="152421"/>
    <lineage>
        <taxon>Eukaryota</taxon>
        <taxon>Viridiplantae</taxon>
        <taxon>Streptophyta</taxon>
        <taxon>Embryophyta</taxon>
        <taxon>Tracheophyta</taxon>
        <taxon>Spermatophyta</taxon>
        <taxon>Magnoliopsida</taxon>
        <taxon>eudicotyledons</taxon>
        <taxon>Gunneridae</taxon>
        <taxon>Pentapetalae</taxon>
        <taxon>rosids</taxon>
        <taxon>malvids</taxon>
        <taxon>Malvales</taxon>
        <taxon>Dipterocarpaceae</taxon>
        <taxon>Rubroshorea</taxon>
    </lineage>
</organism>
<proteinExistence type="predicted"/>
<dbReference type="Proteomes" id="UP001054252">
    <property type="component" value="Unassembled WGS sequence"/>
</dbReference>
<comment type="caution">
    <text evidence="1">The sequence shown here is derived from an EMBL/GenBank/DDBJ whole genome shotgun (WGS) entry which is preliminary data.</text>
</comment>